<accession>A0A7M4DS86</accession>
<comment type="caution">
    <text evidence="5">The sequence shown here is derived from an EMBL/GenBank/DDBJ whole genome shotgun (WGS) entry which is preliminary data.</text>
</comment>
<evidence type="ECO:0000256" key="4">
    <source>
        <dbReference type="SAM" id="SignalP"/>
    </source>
</evidence>
<protein>
    <submittedName>
        <fullName evidence="5">Maltodextrin-binding protein MdxE</fullName>
    </submittedName>
</protein>
<evidence type="ECO:0000313" key="5">
    <source>
        <dbReference type="EMBL" id="VZO40330.1"/>
    </source>
</evidence>
<keyword evidence="3 4" id="KW-0732">Signal</keyword>
<evidence type="ECO:0000313" key="6">
    <source>
        <dbReference type="Proteomes" id="UP000419743"/>
    </source>
</evidence>
<dbReference type="InterPro" id="IPR006059">
    <property type="entry name" value="SBP"/>
</dbReference>
<sequence length="425" mass="44838">MSTKTRTSTFMKLSAGLAVGALALAACSSGGGGGAGDDDGGDGGQEVTFWGNWTGEQATQIETQVEAFNASQDDYVVTYQPQEEVEAKLLTAIAGGGVPDVVLWDRFATSVYASKGALMSLEDLIAEDSVDTSMFYEAALNELTYDGTVYGIPLTVDNRSLFYNEDLLTEAGLEPPTNWAELADAAEALTVREGGTLARSGFALSDVGLFSMWLGQAGGQMVSDDGQAAFNTPEGLAVLEEWDDLMNNRGVYDLGFAEGTDGFAEGTVAMAYNGPWTLATYDAIEDLNYGIVAAPAGPNGDQASGLGGFGMIIPEGAPNVEGAWEFIKWWTTQPENGVAFAELSGNMPANLQAAEDPFFTENEAYSALLETMAFATARPTIPGYSDAEGQGLIPELQRFMAGEISAQEALDNAEESFNRILAENA</sequence>
<organism evidence="5 6">
    <name type="scientific">Occultella aeris</name>
    <dbReference type="NCBI Taxonomy" id="2761496"/>
    <lineage>
        <taxon>Bacteria</taxon>
        <taxon>Bacillati</taxon>
        <taxon>Actinomycetota</taxon>
        <taxon>Actinomycetes</taxon>
        <taxon>Micrococcales</taxon>
        <taxon>Ruaniaceae</taxon>
        <taxon>Occultella</taxon>
    </lineage>
</organism>
<feature type="signal peptide" evidence="4">
    <location>
        <begin position="1"/>
        <end position="25"/>
    </location>
</feature>
<keyword evidence="2" id="KW-0813">Transport</keyword>
<evidence type="ECO:0000256" key="1">
    <source>
        <dbReference type="ARBA" id="ARBA00008520"/>
    </source>
</evidence>
<dbReference type="GO" id="GO:0042956">
    <property type="term" value="P:maltodextrin transmembrane transport"/>
    <property type="evidence" value="ECO:0007669"/>
    <property type="project" value="TreeGrafter"/>
</dbReference>
<name>A0A7M4DS86_9MICO</name>
<dbReference type="AlphaFoldDB" id="A0A7M4DS86"/>
<dbReference type="GO" id="GO:0055052">
    <property type="term" value="C:ATP-binding cassette (ABC) transporter complex, substrate-binding subunit-containing"/>
    <property type="evidence" value="ECO:0007669"/>
    <property type="project" value="TreeGrafter"/>
</dbReference>
<dbReference type="SUPFAM" id="SSF53850">
    <property type="entry name" value="Periplasmic binding protein-like II"/>
    <property type="match status" value="1"/>
</dbReference>
<dbReference type="CDD" id="cd14748">
    <property type="entry name" value="PBP2_UgpB"/>
    <property type="match status" value="1"/>
</dbReference>
<dbReference type="GO" id="GO:0055085">
    <property type="term" value="P:transmembrane transport"/>
    <property type="evidence" value="ECO:0007669"/>
    <property type="project" value="InterPro"/>
</dbReference>
<proteinExistence type="inferred from homology"/>
<evidence type="ECO:0000256" key="3">
    <source>
        <dbReference type="ARBA" id="ARBA00022729"/>
    </source>
</evidence>
<dbReference type="GO" id="GO:1901982">
    <property type="term" value="F:maltose binding"/>
    <property type="evidence" value="ECO:0007669"/>
    <property type="project" value="TreeGrafter"/>
</dbReference>
<dbReference type="Gene3D" id="3.40.190.10">
    <property type="entry name" value="Periplasmic binding protein-like II"/>
    <property type="match status" value="1"/>
</dbReference>
<dbReference type="Pfam" id="PF13416">
    <property type="entry name" value="SBP_bac_8"/>
    <property type="match status" value="1"/>
</dbReference>
<keyword evidence="6" id="KW-1185">Reference proteome</keyword>
<dbReference type="PANTHER" id="PTHR30061">
    <property type="entry name" value="MALTOSE-BINDING PERIPLASMIC PROTEIN"/>
    <property type="match status" value="1"/>
</dbReference>
<dbReference type="PROSITE" id="PS01037">
    <property type="entry name" value="SBP_BACTERIAL_1"/>
    <property type="match status" value="1"/>
</dbReference>
<dbReference type="PANTHER" id="PTHR30061:SF50">
    <property type="entry name" value="MALTOSE_MALTODEXTRIN-BINDING PERIPLASMIC PROTEIN"/>
    <property type="match status" value="1"/>
</dbReference>
<dbReference type="Proteomes" id="UP000419743">
    <property type="component" value="Unassembled WGS sequence"/>
</dbReference>
<dbReference type="PROSITE" id="PS51257">
    <property type="entry name" value="PROKAR_LIPOPROTEIN"/>
    <property type="match status" value="1"/>
</dbReference>
<dbReference type="RefSeq" id="WP_231955746.1">
    <property type="nucleotide sequence ID" value="NZ_CACRYJ010000068.1"/>
</dbReference>
<evidence type="ECO:0000256" key="2">
    <source>
        <dbReference type="ARBA" id="ARBA00022448"/>
    </source>
</evidence>
<comment type="similarity">
    <text evidence="1">Belongs to the bacterial solute-binding protein 1 family.</text>
</comment>
<feature type="chain" id="PRO_5038788018" evidence="4">
    <location>
        <begin position="26"/>
        <end position="425"/>
    </location>
</feature>
<gene>
    <name evidence="5" type="primary">mdxE_2</name>
    <name evidence="5" type="ORF">HALOF300_05034</name>
</gene>
<reference evidence="5 6" key="1">
    <citation type="submission" date="2019-11" db="EMBL/GenBank/DDBJ databases">
        <authorList>
            <person name="Criscuolo A."/>
        </authorList>
    </citation>
    <scope>NUCLEOTIDE SEQUENCE [LARGE SCALE GENOMIC DNA]</scope>
    <source>
        <strain evidence="5">CIP111667</strain>
    </source>
</reference>
<dbReference type="InterPro" id="IPR006061">
    <property type="entry name" value="SBP_1_CS"/>
</dbReference>
<dbReference type="EMBL" id="CACRYJ010000068">
    <property type="protein sequence ID" value="VZO40330.1"/>
    <property type="molecule type" value="Genomic_DNA"/>
</dbReference>
<dbReference type="GO" id="GO:0015768">
    <property type="term" value="P:maltose transport"/>
    <property type="evidence" value="ECO:0007669"/>
    <property type="project" value="TreeGrafter"/>
</dbReference>